<comment type="caution">
    <text evidence="2">The sequence shown here is derived from an EMBL/GenBank/DDBJ whole genome shotgun (WGS) entry which is preliminary data.</text>
</comment>
<dbReference type="InterPro" id="IPR048933">
    <property type="entry name" value="B_lactamase-like_C"/>
</dbReference>
<feature type="domain" description="Metallo-beta-lactamase" evidence="1">
    <location>
        <begin position="36"/>
        <end position="252"/>
    </location>
</feature>
<dbReference type="Gene3D" id="1.10.10.10">
    <property type="entry name" value="Winged helix-like DNA-binding domain superfamily/Winged helix DNA-binding domain"/>
    <property type="match status" value="1"/>
</dbReference>
<evidence type="ECO:0000259" key="1">
    <source>
        <dbReference type="SMART" id="SM00849"/>
    </source>
</evidence>
<gene>
    <name evidence="2" type="ORF">GCM10023333_17330</name>
</gene>
<dbReference type="InterPro" id="IPR050662">
    <property type="entry name" value="Sec-metab_biosynth-thioest"/>
</dbReference>
<accession>A0ABP9EPD7</accession>
<dbReference type="Gene3D" id="3.60.15.10">
    <property type="entry name" value="Ribonuclease Z/Hydroxyacylglutathione hydrolase-like"/>
    <property type="match status" value="1"/>
</dbReference>
<dbReference type="Proteomes" id="UP001499988">
    <property type="component" value="Unassembled WGS sequence"/>
</dbReference>
<reference evidence="3" key="1">
    <citation type="journal article" date="2019" name="Int. J. Syst. Evol. Microbiol.">
        <title>The Global Catalogue of Microorganisms (GCM) 10K type strain sequencing project: providing services to taxonomists for standard genome sequencing and annotation.</title>
        <authorList>
            <consortium name="The Broad Institute Genomics Platform"/>
            <consortium name="The Broad Institute Genome Sequencing Center for Infectious Disease"/>
            <person name="Wu L."/>
            <person name="Ma J."/>
        </authorList>
    </citation>
    <scope>NUCLEOTIDE SEQUENCE [LARGE SCALE GENOMIC DNA]</scope>
    <source>
        <strain evidence="3">JCM 18401</strain>
    </source>
</reference>
<evidence type="ECO:0000313" key="3">
    <source>
        <dbReference type="Proteomes" id="UP001499988"/>
    </source>
</evidence>
<dbReference type="Pfam" id="PF21221">
    <property type="entry name" value="B_lactamase-like_C"/>
    <property type="match status" value="1"/>
</dbReference>
<dbReference type="Pfam" id="PF00753">
    <property type="entry name" value="Lactamase_B"/>
    <property type="match status" value="1"/>
</dbReference>
<dbReference type="InterPro" id="IPR036866">
    <property type="entry name" value="RibonucZ/Hydroxyglut_hydro"/>
</dbReference>
<evidence type="ECO:0000313" key="2">
    <source>
        <dbReference type="EMBL" id="GAA4883615.1"/>
    </source>
</evidence>
<dbReference type="PANTHER" id="PTHR23131">
    <property type="entry name" value="ENDORIBONUCLEASE LACTB2"/>
    <property type="match status" value="1"/>
</dbReference>
<dbReference type="RefSeq" id="WP_345334964.1">
    <property type="nucleotide sequence ID" value="NZ_BAABJZ010000024.1"/>
</dbReference>
<dbReference type="SUPFAM" id="SSF56281">
    <property type="entry name" value="Metallo-hydrolase/oxidoreductase"/>
    <property type="match status" value="1"/>
</dbReference>
<dbReference type="SMART" id="SM00849">
    <property type="entry name" value="Lactamase_B"/>
    <property type="match status" value="1"/>
</dbReference>
<organism evidence="2 3">
    <name type="scientific">Ferrimonas pelagia</name>
    <dbReference type="NCBI Taxonomy" id="1177826"/>
    <lineage>
        <taxon>Bacteria</taxon>
        <taxon>Pseudomonadati</taxon>
        <taxon>Pseudomonadota</taxon>
        <taxon>Gammaproteobacteria</taxon>
        <taxon>Alteromonadales</taxon>
        <taxon>Ferrimonadaceae</taxon>
        <taxon>Ferrimonas</taxon>
    </lineage>
</organism>
<dbReference type="InterPro" id="IPR036388">
    <property type="entry name" value="WH-like_DNA-bd_sf"/>
</dbReference>
<sequence>MADLHFPFEAPAGGQLKAIHPDVRWLRMPMPMKLDHINLYLLRHGDGFVAVDTGLATKSTRQHWLRVLSEELQGAPLKALIVTHLHPDHIGLAGWLCQQTGAELWMSQAEFLSAHLYQHVADMARSEPVLNFYQQAGFCEAVLVQMQESAAGFGRMITPLPFSYRVLEDGADIEIGGRSWRVMIGAGHSVAHACLHCDELGMLLGGDQALPGITPNVALSSLTPQGDPLNHWFETQVRLAALPQQTLVLPSHELPFTGLPARCDQVIAHHRQQLELLLQACGRAQTAVQLLPVLFKRALQGTELVMAAGECLAHLNYLCHRGKLVRRIGADGVALYQRIEHG</sequence>
<protein>
    <submittedName>
        <fullName evidence="2">MBL fold metallo-hydrolase</fullName>
    </submittedName>
</protein>
<keyword evidence="3" id="KW-1185">Reference proteome</keyword>
<name>A0ABP9EPD7_9GAMM</name>
<dbReference type="EMBL" id="BAABJZ010000024">
    <property type="protein sequence ID" value="GAA4883615.1"/>
    <property type="molecule type" value="Genomic_DNA"/>
</dbReference>
<dbReference type="PANTHER" id="PTHR23131:SF4">
    <property type="entry name" value="METALLO-BETA-LACTAMASE SUPERFAMILY POTEIN"/>
    <property type="match status" value="1"/>
</dbReference>
<dbReference type="InterPro" id="IPR001279">
    <property type="entry name" value="Metallo-B-lactamas"/>
</dbReference>
<proteinExistence type="predicted"/>